<reference evidence="2" key="1">
    <citation type="journal article" date="2019" name="Curr. Biol.">
        <title>Genome Sequence of Striga asiatica Provides Insight into the Evolution of Plant Parasitism.</title>
        <authorList>
            <person name="Yoshida S."/>
            <person name="Kim S."/>
            <person name="Wafula E.K."/>
            <person name="Tanskanen J."/>
            <person name="Kim Y.M."/>
            <person name="Honaas L."/>
            <person name="Yang Z."/>
            <person name="Spallek T."/>
            <person name="Conn C.E."/>
            <person name="Ichihashi Y."/>
            <person name="Cheong K."/>
            <person name="Cui S."/>
            <person name="Der J.P."/>
            <person name="Gundlach H."/>
            <person name="Jiao Y."/>
            <person name="Hori C."/>
            <person name="Ishida J.K."/>
            <person name="Kasahara H."/>
            <person name="Kiba T."/>
            <person name="Kim M.S."/>
            <person name="Koo N."/>
            <person name="Laohavisit A."/>
            <person name="Lee Y.H."/>
            <person name="Lumba S."/>
            <person name="McCourt P."/>
            <person name="Mortimer J.C."/>
            <person name="Mutuku J.M."/>
            <person name="Nomura T."/>
            <person name="Sasaki-Sekimoto Y."/>
            <person name="Seto Y."/>
            <person name="Wang Y."/>
            <person name="Wakatake T."/>
            <person name="Sakakibara H."/>
            <person name="Demura T."/>
            <person name="Yamaguchi S."/>
            <person name="Yoneyama K."/>
            <person name="Manabe R.I."/>
            <person name="Nelson D.C."/>
            <person name="Schulman A.H."/>
            <person name="Timko M.P."/>
            <person name="dePamphilis C.W."/>
            <person name="Choi D."/>
            <person name="Shirasu K."/>
        </authorList>
    </citation>
    <scope>NUCLEOTIDE SEQUENCE [LARGE SCALE GENOMIC DNA]</scope>
    <source>
        <strain evidence="2">cv. UVA1</strain>
    </source>
</reference>
<comment type="caution">
    <text evidence="1">The sequence shown here is derived from an EMBL/GenBank/DDBJ whole genome shotgun (WGS) entry which is preliminary data.</text>
</comment>
<organism evidence="1 2">
    <name type="scientific">Striga asiatica</name>
    <name type="common">Asiatic witchweed</name>
    <name type="synonym">Buchnera asiatica</name>
    <dbReference type="NCBI Taxonomy" id="4170"/>
    <lineage>
        <taxon>Eukaryota</taxon>
        <taxon>Viridiplantae</taxon>
        <taxon>Streptophyta</taxon>
        <taxon>Embryophyta</taxon>
        <taxon>Tracheophyta</taxon>
        <taxon>Spermatophyta</taxon>
        <taxon>Magnoliopsida</taxon>
        <taxon>eudicotyledons</taxon>
        <taxon>Gunneridae</taxon>
        <taxon>Pentapetalae</taxon>
        <taxon>asterids</taxon>
        <taxon>lamiids</taxon>
        <taxon>Lamiales</taxon>
        <taxon>Orobanchaceae</taxon>
        <taxon>Buchnereae</taxon>
        <taxon>Striga</taxon>
    </lineage>
</organism>
<feature type="non-terminal residue" evidence="1">
    <location>
        <position position="1"/>
    </location>
</feature>
<evidence type="ECO:0000313" key="2">
    <source>
        <dbReference type="Proteomes" id="UP000325081"/>
    </source>
</evidence>
<dbReference type="Proteomes" id="UP000325081">
    <property type="component" value="Unassembled WGS sequence"/>
</dbReference>
<evidence type="ECO:0000313" key="1">
    <source>
        <dbReference type="EMBL" id="GER27968.1"/>
    </source>
</evidence>
<keyword evidence="2" id="KW-1185">Reference proteome</keyword>
<dbReference type="PANTHER" id="PTHR13061:SF50">
    <property type="entry name" value="GAMMA CARBONIC ANHYDRASE 1, MITOCHONDRIAL"/>
    <property type="match status" value="1"/>
</dbReference>
<dbReference type="PANTHER" id="PTHR13061">
    <property type="entry name" value="DYNACTIN SUBUNIT P25"/>
    <property type="match status" value="1"/>
</dbReference>
<gene>
    <name evidence="1" type="ORF">STAS_03718</name>
</gene>
<dbReference type="AlphaFoldDB" id="A0A5A7P645"/>
<proteinExistence type="predicted"/>
<name>A0A5A7P645_STRAF</name>
<dbReference type="InterPro" id="IPR050484">
    <property type="entry name" value="Transf_Hexapept/Carb_Anhydrase"/>
</dbReference>
<dbReference type="OrthoDB" id="25818at2759"/>
<feature type="non-terminal residue" evidence="1">
    <location>
        <position position="111"/>
    </location>
</feature>
<sequence>PSVNCCAIRSFMTECWQRINYIISVWVIWGGNPAKFLRTLTDDEIAFISQSATNYASLAQAHTSENAKEFDKVEFEKVLRKKLSGVDEAYGSLLGAVRESQPELANNKAAY</sequence>
<accession>A0A5A7P645</accession>
<dbReference type="EMBL" id="BKCP01002224">
    <property type="protein sequence ID" value="GER27968.1"/>
    <property type="molecule type" value="Genomic_DNA"/>
</dbReference>
<protein>
    <submittedName>
        <fullName evidence="1">Gamma carbonic anhydrase 1</fullName>
    </submittedName>
</protein>